<organism evidence="2 3">
    <name type="scientific">Ohtaekwangia kribbensis</name>
    <dbReference type="NCBI Taxonomy" id="688913"/>
    <lineage>
        <taxon>Bacteria</taxon>
        <taxon>Pseudomonadati</taxon>
        <taxon>Bacteroidota</taxon>
        <taxon>Cytophagia</taxon>
        <taxon>Cytophagales</taxon>
        <taxon>Fulvivirgaceae</taxon>
        <taxon>Ohtaekwangia</taxon>
    </lineage>
</organism>
<dbReference type="SUPFAM" id="SSF160631">
    <property type="entry name" value="SMI1/KNR4-like"/>
    <property type="match status" value="1"/>
</dbReference>
<gene>
    <name evidence="2" type="ORF">ACFQ21_02585</name>
</gene>
<dbReference type="Gene3D" id="3.40.1580.10">
    <property type="entry name" value="SMI1/KNR4-like"/>
    <property type="match status" value="1"/>
</dbReference>
<comment type="caution">
    <text evidence="2">The sequence shown here is derived from an EMBL/GenBank/DDBJ whole genome shotgun (WGS) entry which is preliminary data.</text>
</comment>
<dbReference type="InterPro" id="IPR037883">
    <property type="entry name" value="Knr4/Smi1-like_sf"/>
</dbReference>
<name>A0ABW3JX93_9BACT</name>
<accession>A0ABW3JX93</accession>
<evidence type="ECO:0000313" key="3">
    <source>
        <dbReference type="Proteomes" id="UP001597112"/>
    </source>
</evidence>
<feature type="domain" description="Knr4/Smi1-like" evidence="1">
    <location>
        <begin position="4"/>
        <end position="131"/>
    </location>
</feature>
<dbReference type="InterPro" id="IPR018958">
    <property type="entry name" value="Knr4/Smi1-like_dom"/>
</dbReference>
<dbReference type="RefSeq" id="WP_377574410.1">
    <property type="nucleotide sequence ID" value="NZ_JBHTKA010000001.1"/>
</dbReference>
<sequence>MAFPIEEKYIAEAERELGVKFPPIFIEKMKGQNGGEIETDDDTYTLYPFFDKTDVKKIKRTANHIILETKNAKEWDNFPSTGIAIGDNGFGDKLVLLPTADDPSKLSDQIYIWSHETGETAAIANDVNELVK</sequence>
<dbReference type="Proteomes" id="UP001597112">
    <property type="component" value="Unassembled WGS sequence"/>
</dbReference>
<keyword evidence="3" id="KW-1185">Reference proteome</keyword>
<protein>
    <submittedName>
        <fullName evidence="2">SMI1/KNR4 family protein</fullName>
    </submittedName>
</protein>
<dbReference type="EMBL" id="JBHTKA010000001">
    <property type="protein sequence ID" value="MFD0998169.1"/>
    <property type="molecule type" value="Genomic_DNA"/>
</dbReference>
<proteinExistence type="predicted"/>
<reference evidence="3" key="1">
    <citation type="journal article" date="2019" name="Int. J. Syst. Evol. Microbiol.">
        <title>The Global Catalogue of Microorganisms (GCM) 10K type strain sequencing project: providing services to taxonomists for standard genome sequencing and annotation.</title>
        <authorList>
            <consortium name="The Broad Institute Genomics Platform"/>
            <consortium name="The Broad Institute Genome Sequencing Center for Infectious Disease"/>
            <person name="Wu L."/>
            <person name="Ma J."/>
        </authorList>
    </citation>
    <scope>NUCLEOTIDE SEQUENCE [LARGE SCALE GENOMIC DNA]</scope>
    <source>
        <strain evidence="3">CCUG 58938</strain>
    </source>
</reference>
<dbReference type="Pfam" id="PF09346">
    <property type="entry name" value="SMI1_KNR4"/>
    <property type="match status" value="1"/>
</dbReference>
<evidence type="ECO:0000313" key="2">
    <source>
        <dbReference type="EMBL" id="MFD0998169.1"/>
    </source>
</evidence>
<evidence type="ECO:0000259" key="1">
    <source>
        <dbReference type="Pfam" id="PF09346"/>
    </source>
</evidence>